<dbReference type="GO" id="GO:0034023">
    <property type="term" value="F:5-(carboxyamino)imidazole ribonucleotide mutase activity"/>
    <property type="evidence" value="ECO:0007669"/>
    <property type="project" value="UniProtKB-EC"/>
</dbReference>
<proteinExistence type="inferred from homology"/>
<keyword evidence="1 3" id="KW-0658">Purine biosynthesis</keyword>
<protein>
    <recommendedName>
        <fullName evidence="3">N5-carboxyaminoimidazole ribonucleotide mutase</fullName>
        <shortName evidence="3">N5-CAIR mutase</shortName>
        <ecNumber evidence="3">5.4.99.18</ecNumber>
    </recommendedName>
    <alternativeName>
        <fullName evidence="3">5-(carboxyamino)imidazole ribonucleotide mutase</fullName>
    </alternativeName>
</protein>
<dbReference type="GO" id="GO:0004638">
    <property type="term" value="F:phosphoribosylaminoimidazole carboxylase activity"/>
    <property type="evidence" value="ECO:0007669"/>
    <property type="project" value="UniProtKB-EC"/>
</dbReference>
<dbReference type="SUPFAM" id="SSF52255">
    <property type="entry name" value="N5-CAIR mutase (phosphoribosylaminoimidazole carboxylase, PurE)"/>
    <property type="match status" value="1"/>
</dbReference>
<evidence type="ECO:0000259" key="5">
    <source>
        <dbReference type="SMART" id="SM01001"/>
    </source>
</evidence>
<dbReference type="NCBIfam" id="TIGR01162">
    <property type="entry name" value="purE"/>
    <property type="match status" value="1"/>
</dbReference>
<feature type="region of interest" description="Disordered" evidence="4">
    <location>
        <begin position="1"/>
        <end position="21"/>
    </location>
</feature>
<dbReference type="SMART" id="SM01001">
    <property type="entry name" value="AIRC"/>
    <property type="match status" value="1"/>
</dbReference>
<dbReference type="InterPro" id="IPR000031">
    <property type="entry name" value="PurE_dom"/>
</dbReference>
<feature type="binding site" evidence="3">
    <location>
        <position position="59"/>
    </location>
    <ligand>
        <name>substrate</name>
    </ligand>
</feature>
<dbReference type="InterPro" id="IPR024694">
    <property type="entry name" value="PurE_prokaryotes"/>
</dbReference>
<dbReference type="RefSeq" id="WP_318750054.1">
    <property type="nucleotide sequence ID" value="NZ_CP132508.1"/>
</dbReference>
<dbReference type="Gene3D" id="3.40.50.1970">
    <property type="match status" value="1"/>
</dbReference>
<dbReference type="EC" id="5.4.99.18" evidence="3"/>
<name>A0ABZ0QP56_9FIRM</name>
<evidence type="ECO:0000256" key="2">
    <source>
        <dbReference type="ARBA" id="ARBA00023235"/>
    </source>
</evidence>
<evidence type="ECO:0000313" key="6">
    <source>
        <dbReference type="EMBL" id="WPD18198.1"/>
    </source>
</evidence>
<dbReference type="Proteomes" id="UP001304683">
    <property type="component" value="Chromosome"/>
</dbReference>
<feature type="region of interest" description="Disordered" evidence="4">
    <location>
        <begin position="188"/>
        <end position="299"/>
    </location>
</feature>
<feature type="binding site" evidence="3">
    <location>
        <position position="29"/>
    </location>
    <ligand>
        <name>substrate</name>
    </ligand>
</feature>
<feature type="binding site" evidence="3">
    <location>
        <position position="32"/>
    </location>
    <ligand>
        <name>substrate</name>
    </ligand>
</feature>
<organism evidence="6 7">
    <name type="scientific">Thermaerobacter composti</name>
    <dbReference type="NCBI Taxonomy" id="554949"/>
    <lineage>
        <taxon>Bacteria</taxon>
        <taxon>Bacillati</taxon>
        <taxon>Bacillota</taxon>
        <taxon>Clostridia</taxon>
        <taxon>Eubacteriales</taxon>
        <taxon>Clostridiales Family XVII. Incertae Sedis</taxon>
        <taxon>Thermaerobacter</taxon>
    </lineage>
</organism>
<keyword evidence="6" id="KW-0456">Lyase</keyword>
<evidence type="ECO:0000256" key="4">
    <source>
        <dbReference type="SAM" id="MobiDB-lite"/>
    </source>
</evidence>
<dbReference type="EMBL" id="CP132508">
    <property type="protein sequence ID" value="WPD18198.1"/>
    <property type="molecule type" value="Genomic_DNA"/>
</dbReference>
<dbReference type="HAMAP" id="MF_01929">
    <property type="entry name" value="PurE_classI"/>
    <property type="match status" value="1"/>
</dbReference>
<feature type="compositionally biased region" description="Low complexity" evidence="4">
    <location>
        <begin position="199"/>
        <end position="248"/>
    </location>
</feature>
<comment type="similarity">
    <text evidence="3">Belongs to the AIR carboxylase family. Class I subfamily.</text>
</comment>
<reference evidence="6 7" key="1">
    <citation type="submission" date="2023-08" db="EMBL/GenBank/DDBJ databases">
        <title>Genome sequence of Thermaerobacter compostii strain Ins1, a spore-forming filamentous bacterium isolated from a deep geothermal reservoir.</title>
        <authorList>
            <person name="Bregnard D."/>
            <person name="Gonzalez D."/>
            <person name="Junier P."/>
        </authorList>
    </citation>
    <scope>NUCLEOTIDE SEQUENCE [LARGE SCALE GENOMIC DNA]</scope>
    <source>
        <strain evidence="6 7">Ins1</strain>
    </source>
</reference>
<dbReference type="PANTHER" id="PTHR23046:SF2">
    <property type="entry name" value="PHOSPHORIBOSYLAMINOIMIDAZOLE CARBOXYLASE"/>
    <property type="match status" value="1"/>
</dbReference>
<keyword evidence="2 3" id="KW-0413">Isomerase</keyword>
<comment type="catalytic activity">
    <reaction evidence="3">
        <text>5-carboxyamino-1-(5-phospho-D-ribosyl)imidazole + H(+) = 5-amino-1-(5-phospho-D-ribosyl)imidazole-4-carboxylate</text>
        <dbReference type="Rhea" id="RHEA:13193"/>
        <dbReference type="ChEBI" id="CHEBI:15378"/>
        <dbReference type="ChEBI" id="CHEBI:58730"/>
        <dbReference type="ChEBI" id="CHEBI:77657"/>
        <dbReference type="EC" id="5.4.99.18"/>
    </reaction>
</comment>
<dbReference type="Pfam" id="PF00731">
    <property type="entry name" value="AIRC"/>
    <property type="match status" value="1"/>
</dbReference>
<sequence>MAAEATPNPPTQDAESGGRIPRVGILMGSDSDLPILRQAFEVLNDLGIPFEATVASAHRTPDRVARYAASAADRGLEVLIAAAGSAAHLAGVVAAHTLLPVIGVPLQGGAAGGLDALLATAQMPRGVPVATVALDGAANAALLAARILALKDPGLRERLAAYRRRMQARVAEADRRLQAELAQIPAAVTPPGDPAAWQADGVPTAAPPADAAPTAAGIGTVHAAHPAGAAADRPASPGGVAGSSAAGARGPGRGAAPGAAGATGRHGEAPVASGRAGEAAVATGQEGEAPAATGRAVAP</sequence>
<accession>A0ABZ0QP56</accession>
<gene>
    <name evidence="3 6" type="primary">purE</name>
    <name evidence="6" type="ORF">Q5761_07320</name>
</gene>
<dbReference type="PANTHER" id="PTHR23046">
    <property type="entry name" value="PHOSPHORIBOSYLAMINOIMIDAZOLE CARBOXYLASE CATALYTIC SUBUNIT"/>
    <property type="match status" value="1"/>
</dbReference>
<comment type="pathway">
    <text evidence="3">Purine metabolism; IMP biosynthesis via de novo pathway; 5-amino-1-(5-phospho-D-ribosyl)imidazole-4-carboxylate from 5-amino-1-(5-phospho-D-ribosyl)imidazole (N5-CAIR route): step 2/2.</text>
</comment>
<keyword evidence="7" id="KW-1185">Reference proteome</keyword>
<evidence type="ECO:0000256" key="3">
    <source>
        <dbReference type="HAMAP-Rule" id="MF_01929"/>
    </source>
</evidence>
<evidence type="ECO:0000256" key="1">
    <source>
        <dbReference type="ARBA" id="ARBA00022755"/>
    </source>
</evidence>
<feature type="domain" description="PurE" evidence="5">
    <location>
        <begin position="21"/>
        <end position="170"/>
    </location>
</feature>
<dbReference type="InterPro" id="IPR033747">
    <property type="entry name" value="PurE_ClassI"/>
</dbReference>
<evidence type="ECO:0000313" key="7">
    <source>
        <dbReference type="Proteomes" id="UP001304683"/>
    </source>
</evidence>
<comment type="function">
    <text evidence="3">Catalyzes the conversion of N5-carboxyaminoimidazole ribonucleotide (N5-CAIR) to 4-carboxy-5-aminoimidazole ribonucleotide (CAIR).</text>
</comment>